<dbReference type="Gene3D" id="3.40.630.30">
    <property type="match status" value="1"/>
</dbReference>
<dbReference type="Pfam" id="PF01746">
    <property type="entry name" value="tRNA_m1G_MT"/>
    <property type="match status" value="1"/>
</dbReference>
<evidence type="ECO:0000256" key="4">
    <source>
        <dbReference type="ARBA" id="ARBA00011738"/>
    </source>
</evidence>
<dbReference type="GO" id="GO:0005829">
    <property type="term" value="C:cytosol"/>
    <property type="evidence" value="ECO:0007669"/>
    <property type="project" value="TreeGrafter"/>
</dbReference>
<evidence type="ECO:0000256" key="3">
    <source>
        <dbReference type="ARBA" id="ARBA00007630"/>
    </source>
</evidence>
<dbReference type="PANTHER" id="PTHR46417:SF1">
    <property type="entry name" value="TRNA (GUANINE-N(1)-)-METHYLTRANSFERASE"/>
    <property type="match status" value="1"/>
</dbReference>
<dbReference type="FunFam" id="1.10.1270.20:FF:000002">
    <property type="entry name" value="tRNA (guanine-N(1)-)-methyltransferase"/>
    <property type="match status" value="1"/>
</dbReference>
<dbReference type="Gene3D" id="1.10.1270.20">
    <property type="entry name" value="tRNA(m1g37)methyltransferase, domain 2"/>
    <property type="match status" value="1"/>
</dbReference>
<dbReference type="GO" id="GO:0016747">
    <property type="term" value="F:acyltransferase activity, transferring groups other than amino-acyl groups"/>
    <property type="evidence" value="ECO:0007669"/>
    <property type="project" value="InterPro"/>
</dbReference>
<dbReference type="SUPFAM" id="SSF55729">
    <property type="entry name" value="Acyl-CoA N-acyltransferases (Nat)"/>
    <property type="match status" value="1"/>
</dbReference>
<comment type="similarity">
    <text evidence="3 15">Belongs to the RNA methyltransferase TrmD family.</text>
</comment>
<proteinExistence type="inferred from homology"/>
<dbReference type="InterPro" id="IPR016009">
    <property type="entry name" value="tRNA_MeTrfase_TRMD/TRM10"/>
</dbReference>
<dbReference type="Proteomes" id="UP000245283">
    <property type="component" value="Unassembled WGS sequence"/>
</dbReference>
<feature type="domain" description="N-acetyltransferase" evidence="16">
    <location>
        <begin position="269"/>
        <end position="459"/>
    </location>
</feature>
<evidence type="ECO:0000256" key="11">
    <source>
        <dbReference type="ARBA" id="ARBA00022694"/>
    </source>
</evidence>
<dbReference type="NCBIfam" id="NF000648">
    <property type="entry name" value="PRK00026.1"/>
    <property type="match status" value="1"/>
</dbReference>
<dbReference type="RefSeq" id="WP_109094219.1">
    <property type="nucleotide sequence ID" value="NZ_QETB01000005.1"/>
</dbReference>
<evidence type="ECO:0000256" key="14">
    <source>
        <dbReference type="ARBA" id="ARBA00047783"/>
    </source>
</evidence>
<dbReference type="SUPFAM" id="SSF75217">
    <property type="entry name" value="alpha/beta knot"/>
    <property type="match status" value="1"/>
</dbReference>
<dbReference type="GO" id="GO:0002939">
    <property type="term" value="P:tRNA N1-guanine methylation"/>
    <property type="evidence" value="ECO:0007669"/>
    <property type="project" value="TreeGrafter"/>
</dbReference>
<comment type="function">
    <text evidence="1 15">Specifically methylates guanosine-37 in various tRNAs.</text>
</comment>
<evidence type="ECO:0000256" key="2">
    <source>
        <dbReference type="ARBA" id="ARBA00004496"/>
    </source>
</evidence>
<keyword evidence="7 15" id="KW-0963">Cytoplasm</keyword>
<dbReference type="InterPro" id="IPR016181">
    <property type="entry name" value="Acyl_CoA_acyltransferase"/>
</dbReference>
<keyword evidence="11 15" id="KW-0819">tRNA processing</keyword>
<dbReference type="NCBIfam" id="TIGR00088">
    <property type="entry name" value="trmD"/>
    <property type="match status" value="1"/>
</dbReference>
<keyword evidence="10 15" id="KW-0949">S-adenosyl-L-methionine</keyword>
<dbReference type="InterPro" id="IPR029028">
    <property type="entry name" value="Alpha/beta_knot_MTases"/>
</dbReference>
<dbReference type="EMBL" id="QETB01000005">
    <property type="protein sequence ID" value="PWF25730.1"/>
    <property type="molecule type" value="Genomic_DNA"/>
</dbReference>
<evidence type="ECO:0000256" key="12">
    <source>
        <dbReference type="ARBA" id="ARBA00029736"/>
    </source>
</evidence>
<evidence type="ECO:0000259" key="16">
    <source>
        <dbReference type="PROSITE" id="PS51186"/>
    </source>
</evidence>
<evidence type="ECO:0000256" key="7">
    <source>
        <dbReference type="ARBA" id="ARBA00022490"/>
    </source>
</evidence>
<dbReference type="InterPro" id="IPR029026">
    <property type="entry name" value="tRNA_m1G_MTases_N"/>
</dbReference>
<gene>
    <name evidence="15" type="primary">trmD</name>
    <name evidence="17" type="ORF">DD236_09815</name>
</gene>
<evidence type="ECO:0000313" key="18">
    <source>
        <dbReference type="Proteomes" id="UP000245283"/>
    </source>
</evidence>
<protein>
    <recommendedName>
        <fullName evidence="6 15">tRNA (guanine-N(1)-)-methyltransferase</fullName>
        <ecNumber evidence="5 15">2.1.1.228</ecNumber>
    </recommendedName>
    <alternativeName>
        <fullName evidence="12 15">M1G-methyltransferase</fullName>
    </alternativeName>
    <alternativeName>
        <fullName evidence="13 15">tRNA [GM37] methyltransferase</fullName>
    </alternativeName>
</protein>
<comment type="caution">
    <text evidence="17">The sequence shown here is derived from an EMBL/GenBank/DDBJ whole genome shotgun (WGS) entry which is preliminary data.</text>
</comment>
<dbReference type="HAMAP" id="MF_00605">
    <property type="entry name" value="TrmD"/>
    <property type="match status" value="1"/>
</dbReference>
<dbReference type="InterPro" id="IPR000182">
    <property type="entry name" value="GNAT_dom"/>
</dbReference>
<dbReference type="AlphaFoldDB" id="A0A2V1K581"/>
<evidence type="ECO:0000313" key="17">
    <source>
        <dbReference type="EMBL" id="PWF25730.1"/>
    </source>
</evidence>
<dbReference type="PROSITE" id="PS51186">
    <property type="entry name" value="GNAT"/>
    <property type="match status" value="1"/>
</dbReference>
<accession>A0A2V1K581</accession>
<name>A0A2V1K581_9ACTO</name>
<reference evidence="18" key="1">
    <citation type="submission" date="2018-05" db="EMBL/GenBank/DDBJ databases">
        <authorList>
            <person name="Li Y."/>
        </authorList>
    </citation>
    <scope>NUCLEOTIDE SEQUENCE [LARGE SCALE GENOMIC DNA]</scope>
    <source>
        <strain evidence="18">sk1b4</strain>
    </source>
</reference>
<evidence type="ECO:0000256" key="5">
    <source>
        <dbReference type="ARBA" id="ARBA00012807"/>
    </source>
</evidence>
<dbReference type="PANTHER" id="PTHR46417">
    <property type="entry name" value="TRNA (GUANINE-N(1)-)-METHYLTRANSFERASE"/>
    <property type="match status" value="1"/>
</dbReference>
<feature type="binding site" evidence="15">
    <location>
        <position position="119"/>
    </location>
    <ligand>
        <name>S-adenosyl-L-methionine</name>
        <dbReference type="ChEBI" id="CHEBI:59789"/>
    </ligand>
</feature>
<dbReference type="GO" id="GO:0052906">
    <property type="term" value="F:tRNA (guanine(37)-N1)-methyltransferase activity"/>
    <property type="evidence" value="ECO:0007669"/>
    <property type="project" value="UniProtKB-UniRule"/>
</dbReference>
<organism evidence="17 18">
    <name type="scientific">Ancrocorticia populi</name>
    <dbReference type="NCBI Taxonomy" id="2175228"/>
    <lineage>
        <taxon>Bacteria</taxon>
        <taxon>Bacillati</taxon>
        <taxon>Actinomycetota</taxon>
        <taxon>Actinomycetes</taxon>
        <taxon>Actinomycetales</taxon>
        <taxon>Actinomycetaceae</taxon>
        <taxon>Ancrocorticia</taxon>
    </lineage>
</organism>
<comment type="subunit">
    <text evidence="4 15">Homodimer.</text>
</comment>
<keyword evidence="8 15" id="KW-0489">Methyltransferase</keyword>
<sequence>MRFDIISVFPEFFRVLDLSLIGKAQERGILSIGCHDLRDWTDDPHRTVDDTPAGGGAGMVMRPDVWGKAIDAVMEPDGGENVVVGPTVLAIPTPSGYPLTQRTCERIAREAEHVIVACGRYEGIDARVAEHYGAKGVRVIEYSLGDYVLNGGEVAAVALVEAVGRLLPGMVGNPESLVEESHGAAGLLEYPVYTRPVSWRDAHIPEVLLSGDHGAAARWRKDRALEKTATRRPDMIPVIDAEGLDKKDRATLSRLGYLTPRGAEHPVKVHARVAEHKDLCGLTDLAARTFPDAAPAYLRRESVESFIGKNLSLESFRGYLADEHCQVCVLDAGQEGLIGYTLAIVPEADGVAGLDEGAPVDALIDGAERRGPLTELSKFYIDRDWRGTGGAQMLWDYAIAELAQACDQWDNPGVFLGTNAANRRARHAYRKLGFEEVGERRFMVGEQDNHDIVFARGLRMP</sequence>
<evidence type="ECO:0000256" key="8">
    <source>
        <dbReference type="ARBA" id="ARBA00022603"/>
    </source>
</evidence>
<comment type="subcellular location">
    <subcellularLocation>
        <location evidence="2 15">Cytoplasm</location>
    </subcellularLocation>
</comment>
<evidence type="ECO:0000256" key="6">
    <source>
        <dbReference type="ARBA" id="ARBA00014679"/>
    </source>
</evidence>
<dbReference type="Pfam" id="PF00583">
    <property type="entry name" value="Acetyltransf_1"/>
    <property type="match status" value="1"/>
</dbReference>
<dbReference type="InterPro" id="IPR002649">
    <property type="entry name" value="tRNA_m1G_MeTrfase_TrmD"/>
</dbReference>
<dbReference type="InterPro" id="IPR023148">
    <property type="entry name" value="tRNA_m1G_MeTrfase_C_sf"/>
</dbReference>
<keyword evidence="18" id="KW-1185">Reference proteome</keyword>
<dbReference type="Gene3D" id="3.40.1280.10">
    <property type="match status" value="1"/>
</dbReference>
<evidence type="ECO:0000256" key="15">
    <source>
        <dbReference type="HAMAP-Rule" id="MF_00605"/>
    </source>
</evidence>
<feature type="binding site" evidence="15">
    <location>
        <begin position="144"/>
        <end position="149"/>
    </location>
    <ligand>
        <name>S-adenosyl-L-methionine</name>
        <dbReference type="ChEBI" id="CHEBI:59789"/>
    </ligand>
</feature>
<evidence type="ECO:0000256" key="10">
    <source>
        <dbReference type="ARBA" id="ARBA00022691"/>
    </source>
</evidence>
<evidence type="ECO:0000256" key="1">
    <source>
        <dbReference type="ARBA" id="ARBA00002634"/>
    </source>
</evidence>
<comment type="catalytic activity">
    <reaction evidence="14 15">
        <text>guanosine(37) in tRNA + S-adenosyl-L-methionine = N(1)-methylguanosine(37) in tRNA + S-adenosyl-L-homocysteine + H(+)</text>
        <dbReference type="Rhea" id="RHEA:36899"/>
        <dbReference type="Rhea" id="RHEA-COMP:10145"/>
        <dbReference type="Rhea" id="RHEA-COMP:10147"/>
        <dbReference type="ChEBI" id="CHEBI:15378"/>
        <dbReference type="ChEBI" id="CHEBI:57856"/>
        <dbReference type="ChEBI" id="CHEBI:59789"/>
        <dbReference type="ChEBI" id="CHEBI:73542"/>
        <dbReference type="ChEBI" id="CHEBI:74269"/>
        <dbReference type="EC" id="2.1.1.228"/>
    </reaction>
</comment>
<dbReference type="OrthoDB" id="9807416at2"/>
<dbReference type="EC" id="2.1.1.228" evidence="5 15"/>
<evidence type="ECO:0000256" key="13">
    <source>
        <dbReference type="ARBA" id="ARBA00033392"/>
    </source>
</evidence>
<keyword evidence="9 15" id="KW-0808">Transferase</keyword>
<evidence type="ECO:0000256" key="9">
    <source>
        <dbReference type="ARBA" id="ARBA00022679"/>
    </source>
</evidence>